<organism evidence="10 11">
    <name type="scientific">Liquorilactobacillus oeni DSM 19972</name>
    <dbReference type="NCBI Taxonomy" id="1423777"/>
    <lineage>
        <taxon>Bacteria</taxon>
        <taxon>Bacillati</taxon>
        <taxon>Bacillota</taxon>
        <taxon>Bacilli</taxon>
        <taxon>Lactobacillales</taxon>
        <taxon>Lactobacillaceae</taxon>
        <taxon>Liquorilactobacillus</taxon>
    </lineage>
</organism>
<evidence type="ECO:0000256" key="2">
    <source>
        <dbReference type="ARBA" id="ARBA00007783"/>
    </source>
</evidence>
<feature type="transmembrane region" description="Helical" evidence="8">
    <location>
        <begin position="203"/>
        <end position="226"/>
    </location>
</feature>
<feature type="transmembrane region" description="Helical" evidence="8">
    <location>
        <begin position="324"/>
        <end position="347"/>
    </location>
</feature>
<evidence type="ECO:0000313" key="11">
    <source>
        <dbReference type="Proteomes" id="UP000051686"/>
    </source>
</evidence>
<dbReference type="PATRIC" id="fig|1423777.3.peg.1090"/>
<comment type="caution">
    <text evidence="10">The sequence shown here is derived from an EMBL/GenBank/DDBJ whole genome shotgun (WGS) entry which is preliminary data.</text>
</comment>
<evidence type="ECO:0000256" key="7">
    <source>
        <dbReference type="ARBA" id="ARBA00023136"/>
    </source>
</evidence>
<dbReference type="InterPro" id="IPR051449">
    <property type="entry name" value="ABC-2_transporter_component"/>
</dbReference>
<evidence type="ECO:0000256" key="8">
    <source>
        <dbReference type="SAM" id="Phobius"/>
    </source>
</evidence>
<sequence>MFIPFISIFIYFSSYQRTTSYTNNISFGIVNEDKGTYTNALITFLKKNIKLKEYPSRAAADDGLSNNDVNAVVYLKKGSNRSLKNVKPKGISIKSLQGDLIEKQGKMLLAAAISKVVRLQRISKDTAEFKKSENYVKANQLTIKQRNTNDQESKNMLTTQIIGFLMMMMLYNIADFAGDVIQNERANHVYYRLLTTPLTKNEYLWGTALSALLIGTVETVLTTLLMKYVFNINAGIPYLTLFGILEVFSLMAVIISMMIGLAVNQRGTGNALQTLSYTITSLLSGTVIPLAIMPDFMQHIAKFMPQYWVVETISSIQKVKNIQIVLTNLTVLLAFILFFFSVTLFVAKHKKTMQFI</sequence>
<keyword evidence="4" id="KW-1003">Cell membrane</keyword>
<accession>A0A0R1MAP4</accession>
<dbReference type="Pfam" id="PF12698">
    <property type="entry name" value="ABC2_membrane_3"/>
    <property type="match status" value="1"/>
</dbReference>
<proteinExistence type="inferred from homology"/>
<dbReference type="GO" id="GO:0140359">
    <property type="term" value="F:ABC-type transporter activity"/>
    <property type="evidence" value="ECO:0007669"/>
    <property type="project" value="InterPro"/>
</dbReference>
<dbReference type="Gene3D" id="3.40.1710.10">
    <property type="entry name" value="abc type-2 transporter like domain"/>
    <property type="match status" value="1"/>
</dbReference>
<feature type="transmembrane region" description="Helical" evidence="8">
    <location>
        <begin position="238"/>
        <end position="263"/>
    </location>
</feature>
<feature type="transmembrane region" description="Helical" evidence="8">
    <location>
        <begin position="275"/>
        <end position="293"/>
    </location>
</feature>
<dbReference type="STRING" id="1423777.FD46_GL001055"/>
<dbReference type="InterPro" id="IPR013525">
    <property type="entry name" value="ABC2_TM"/>
</dbReference>
<gene>
    <name evidence="10" type="ORF">FD46_GL001055</name>
</gene>
<feature type="transmembrane region" description="Helical" evidence="8">
    <location>
        <begin position="156"/>
        <end position="174"/>
    </location>
</feature>
<dbReference type="EMBL" id="AZEH01000034">
    <property type="protein sequence ID" value="KRL05110.1"/>
    <property type="molecule type" value="Genomic_DNA"/>
</dbReference>
<dbReference type="InterPro" id="IPR047817">
    <property type="entry name" value="ABC2_TM_bact-type"/>
</dbReference>
<evidence type="ECO:0000259" key="9">
    <source>
        <dbReference type="PROSITE" id="PS51012"/>
    </source>
</evidence>
<keyword evidence="3" id="KW-0813">Transport</keyword>
<evidence type="ECO:0000256" key="6">
    <source>
        <dbReference type="ARBA" id="ARBA00022989"/>
    </source>
</evidence>
<dbReference type="PROSITE" id="PS51012">
    <property type="entry name" value="ABC_TM2"/>
    <property type="match status" value="1"/>
</dbReference>
<evidence type="ECO:0000256" key="5">
    <source>
        <dbReference type="ARBA" id="ARBA00022692"/>
    </source>
</evidence>
<dbReference type="PANTHER" id="PTHR30294:SF45">
    <property type="entry name" value="LINEARMYCIN RESISTANCE PERMEASE PROTEIN LNRN"/>
    <property type="match status" value="1"/>
</dbReference>
<comment type="subcellular location">
    <subcellularLocation>
        <location evidence="1">Cell membrane</location>
        <topology evidence="1">Multi-pass membrane protein</topology>
    </subcellularLocation>
</comment>
<name>A0A0R1MAP4_9LACO</name>
<keyword evidence="6 8" id="KW-1133">Transmembrane helix</keyword>
<dbReference type="Proteomes" id="UP000051686">
    <property type="component" value="Unassembled WGS sequence"/>
</dbReference>
<reference evidence="10 11" key="1">
    <citation type="journal article" date="2015" name="Genome Announc.">
        <title>Expanding the biotechnology potential of lactobacilli through comparative genomics of 213 strains and associated genera.</title>
        <authorList>
            <person name="Sun Z."/>
            <person name="Harris H.M."/>
            <person name="McCann A."/>
            <person name="Guo C."/>
            <person name="Argimon S."/>
            <person name="Zhang W."/>
            <person name="Yang X."/>
            <person name="Jeffery I.B."/>
            <person name="Cooney J.C."/>
            <person name="Kagawa T.F."/>
            <person name="Liu W."/>
            <person name="Song Y."/>
            <person name="Salvetti E."/>
            <person name="Wrobel A."/>
            <person name="Rasinkangas P."/>
            <person name="Parkhill J."/>
            <person name="Rea M.C."/>
            <person name="O'Sullivan O."/>
            <person name="Ritari J."/>
            <person name="Douillard F.P."/>
            <person name="Paul Ross R."/>
            <person name="Yang R."/>
            <person name="Briner A.E."/>
            <person name="Felis G.E."/>
            <person name="de Vos W.M."/>
            <person name="Barrangou R."/>
            <person name="Klaenhammer T.R."/>
            <person name="Caufield P.W."/>
            <person name="Cui Y."/>
            <person name="Zhang H."/>
            <person name="O'Toole P.W."/>
        </authorList>
    </citation>
    <scope>NUCLEOTIDE SEQUENCE [LARGE SCALE GENOMIC DNA]</scope>
    <source>
        <strain evidence="10 11">DSM 19972</strain>
    </source>
</reference>
<evidence type="ECO:0000256" key="1">
    <source>
        <dbReference type="ARBA" id="ARBA00004651"/>
    </source>
</evidence>
<dbReference type="PANTHER" id="PTHR30294">
    <property type="entry name" value="MEMBRANE COMPONENT OF ABC TRANSPORTER YHHJ-RELATED"/>
    <property type="match status" value="1"/>
</dbReference>
<feature type="domain" description="ABC transmembrane type-2" evidence="9">
    <location>
        <begin position="106"/>
        <end position="350"/>
    </location>
</feature>
<evidence type="ECO:0000313" key="10">
    <source>
        <dbReference type="EMBL" id="KRL05110.1"/>
    </source>
</evidence>
<protein>
    <submittedName>
        <fullName evidence="10">ABC transporter permease</fullName>
    </submittedName>
</protein>
<keyword evidence="11" id="KW-1185">Reference proteome</keyword>
<keyword evidence="7 8" id="KW-0472">Membrane</keyword>
<keyword evidence="5 8" id="KW-0812">Transmembrane</keyword>
<evidence type="ECO:0000256" key="4">
    <source>
        <dbReference type="ARBA" id="ARBA00022475"/>
    </source>
</evidence>
<comment type="similarity">
    <text evidence="2">Belongs to the ABC-2 integral membrane protein family.</text>
</comment>
<dbReference type="GO" id="GO:0005886">
    <property type="term" value="C:plasma membrane"/>
    <property type="evidence" value="ECO:0007669"/>
    <property type="project" value="UniProtKB-SubCell"/>
</dbReference>
<evidence type="ECO:0000256" key="3">
    <source>
        <dbReference type="ARBA" id="ARBA00022448"/>
    </source>
</evidence>
<dbReference type="AlphaFoldDB" id="A0A0R1MAP4"/>